<keyword evidence="3" id="KW-0804">Transcription</keyword>
<dbReference type="PANTHER" id="PTHR46797:SF23">
    <property type="entry name" value="HTH-TYPE TRANSCRIPTIONAL REGULATOR SUTR"/>
    <property type="match status" value="1"/>
</dbReference>
<protein>
    <submittedName>
        <fullName evidence="5">Helix-turn-helix domain-containing protein</fullName>
    </submittedName>
</protein>
<sequence>MEDIRRLVGRNFGRLRREKGLTQEEVAERSGLSQQYLSGLERGGRNPTVVTLQEIATALEVSFLELLRPQDDECKEGGCPSPVAPIR</sequence>
<evidence type="ECO:0000256" key="3">
    <source>
        <dbReference type="ARBA" id="ARBA00023163"/>
    </source>
</evidence>
<dbReference type="RefSeq" id="WP_377049350.1">
    <property type="nucleotide sequence ID" value="NZ_JBHLVZ010000003.1"/>
</dbReference>
<dbReference type="Gene3D" id="1.10.260.40">
    <property type="entry name" value="lambda repressor-like DNA-binding domains"/>
    <property type="match status" value="1"/>
</dbReference>
<feature type="domain" description="HTH cro/C1-type" evidence="4">
    <location>
        <begin position="14"/>
        <end position="66"/>
    </location>
</feature>
<evidence type="ECO:0000256" key="2">
    <source>
        <dbReference type="ARBA" id="ARBA00023125"/>
    </source>
</evidence>
<dbReference type="InterPro" id="IPR050807">
    <property type="entry name" value="TransReg_Diox_bact_type"/>
</dbReference>
<organism evidence="5 6">
    <name type="scientific">Muricoccus vinaceus</name>
    <dbReference type="NCBI Taxonomy" id="424704"/>
    <lineage>
        <taxon>Bacteria</taxon>
        <taxon>Pseudomonadati</taxon>
        <taxon>Pseudomonadota</taxon>
        <taxon>Alphaproteobacteria</taxon>
        <taxon>Acetobacterales</taxon>
        <taxon>Roseomonadaceae</taxon>
        <taxon>Muricoccus</taxon>
    </lineage>
</organism>
<dbReference type="InterPro" id="IPR001387">
    <property type="entry name" value="Cro/C1-type_HTH"/>
</dbReference>
<evidence type="ECO:0000313" key="5">
    <source>
        <dbReference type="EMBL" id="MFC0385146.1"/>
    </source>
</evidence>
<proteinExistence type="predicted"/>
<keyword evidence="1" id="KW-0805">Transcription regulation</keyword>
<dbReference type="Pfam" id="PF01381">
    <property type="entry name" value="HTH_3"/>
    <property type="match status" value="1"/>
</dbReference>
<reference evidence="5 6" key="1">
    <citation type="submission" date="2024-09" db="EMBL/GenBank/DDBJ databases">
        <authorList>
            <person name="Sun Q."/>
            <person name="Mori K."/>
        </authorList>
    </citation>
    <scope>NUCLEOTIDE SEQUENCE [LARGE SCALE GENOMIC DNA]</scope>
    <source>
        <strain evidence="5 6">CCM 7468</strain>
    </source>
</reference>
<dbReference type="Proteomes" id="UP001589789">
    <property type="component" value="Unassembled WGS sequence"/>
</dbReference>
<dbReference type="SUPFAM" id="SSF47413">
    <property type="entry name" value="lambda repressor-like DNA-binding domains"/>
    <property type="match status" value="1"/>
</dbReference>
<keyword evidence="6" id="KW-1185">Reference proteome</keyword>
<evidence type="ECO:0000259" key="4">
    <source>
        <dbReference type="PROSITE" id="PS50943"/>
    </source>
</evidence>
<dbReference type="CDD" id="cd00093">
    <property type="entry name" value="HTH_XRE"/>
    <property type="match status" value="1"/>
</dbReference>
<accession>A0ABV6INI1</accession>
<dbReference type="PANTHER" id="PTHR46797">
    <property type="entry name" value="HTH-TYPE TRANSCRIPTIONAL REGULATOR"/>
    <property type="match status" value="1"/>
</dbReference>
<evidence type="ECO:0000313" key="6">
    <source>
        <dbReference type="Proteomes" id="UP001589789"/>
    </source>
</evidence>
<keyword evidence="2" id="KW-0238">DNA-binding</keyword>
<dbReference type="SMART" id="SM00530">
    <property type="entry name" value="HTH_XRE"/>
    <property type="match status" value="1"/>
</dbReference>
<evidence type="ECO:0000256" key="1">
    <source>
        <dbReference type="ARBA" id="ARBA00023015"/>
    </source>
</evidence>
<gene>
    <name evidence="5" type="ORF">ACFFIC_06215</name>
</gene>
<dbReference type="PROSITE" id="PS50943">
    <property type="entry name" value="HTH_CROC1"/>
    <property type="match status" value="1"/>
</dbReference>
<name>A0ABV6INI1_9PROT</name>
<comment type="caution">
    <text evidence="5">The sequence shown here is derived from an EMBL/GenBank/DDBJ whole genome shotgun (WGS) entry which is preliminary data.</text>
</comment>
<dbReference type="EMBL" id="JBHLVZ010000003">
    <property type="protein sequence ID" value="MFC0385146.1"/>
    <property type="molecule type" value="Genomic_DNA"/>
</dbReference>
<dbReference type="InterPro" id="IPR010982">
    <property type="entry name" value="Lambda_DNA-bd_dom_sf"/>
</dbReference>